<organism evidence="1 2">
    <name type="scientific">Albidovulum sediminicola</name>
    <dbReference type="NCBI Taxonomy" id="2984331"/>
    <lineage>
        <taxon>Bacteria</taxon>
        <taxon>Pseudomonadati</taxon>
        <taxon>Pseudomonadota</taxon>
        <taxon>Alphaproteobacteria</taxon>
        <taxon>Rhodobacterales</taxon>
        <taxon>Paracoccaceae</taxon>
        <taxon>Albidovulum</taxon>
    </lineage>
</organism>
<gene>
    <name evidence="1" type="ORF">OE647_07440</name>
</gene>
<dbReference type="Pfam" id="PF17645">
    <property type="entry name" value="Amdase"/>
    <property type="match status" value="1"/>
</dbReference>
<dbReference type="PANTHER" id="PTHR40267:SF1">
    <property type="entry name" value="BLR3294 PROTEIN"/>
    <property type="match status" value="1"/>
</dbReference>
<evidence type="ECO:0000313" key="2">
    <source>
        <dbReference type="Proteomes" id="UP001652503"/>
    </source>
</evidence>
<dbReference type="Proteomes" id="UP001652503">
    <property type="component" value="Unassembled WGS sequence"/>
</dbReference>
<accession>A0ABT2Z0C4</accession>
<sequence>MFQPGQIITSKPRTPEMDAGRFHRAKLGFILMSTDPSAEGDFWDMAPEGVAVYVTRLKTDDHTTTETLARHIEHMADAASRIQPEARPDVVSYSCTSGSIVIGEDRVMAEIKKGAPWAQPMCLVQGVLDALNELGVKKLVVGTPYLDDINTAEAEFLVERGFEVLDIQGLNIASGWDMGLVTPEYWKKFALEIDRPDADAIFLSCGGVRSLPAVAEIERITGKPVITSNQAQFWSCLRRAGIMDQLEGFGEIFRHPGKHLRKTC</sequence>
<keyword evidence="2" id="KW-1185">Reference proteome</keyword>
<name>A0ABT2Z0C4_9RHOB</name>
<dbReference type="PIRSF" id="PIRSF015736">
    <property type="entry name" value="MI"/>
    <property type="match status" value="1"/>
</dbReference>
<evidence type="ECO:0000313" key="1">
    <source>
        <dbReference type="EMBL" id="MCV2864572.1"/>
    </source>
</evidence>
<dbReference type="RefSeq" id="WP_263721084.1">
    <property type="nucleotide sequence ID" value="NZ_JAOWLA010000005.1"/>
</dbReference>
<dbReference type="InterPro" id="IPR026286">
    <property type="entry name" value="MaiA/AMDase"/>
</dbReference>
<proteinExistence type="predicted"/>
<dbReference type="InterPro" id="IPR053714">
    <property type="entry name" value="Iso_Racemase_Enz_sf"/>
</dbReference>
<dbReference type="PANTHER" id="PTHR40267">
    <property type="entry name" value="BLR3294 PROTEIN"/>
    <property type="match status" value="1"/>
</dbReference>
<comment type="caution">
    <text evidence="1">The sequence shown here is derived from an EMBL/GenBank/DDBJ whole genome shotgun (WGS) entry which is preliminary data.</text>
</comment>
<protein>
    <submittedName>
        <fullName evidence="1">Arylmalonate decarboxylase</fullName>
    </submittedName>
</protein>
<reference evidence="1 2" key="1">
    <citation type="submission" date="2022-10" db="EMBL/GenBank/DDBJ databases">
        <title>Defluviimonas sp. nov., isolated from ocean surface water.</title>
        <authorList>
            <person name="He W."/>
            <person name="Wang L."/>
            <person name="Zhang D.-F."/>
        </authorList>
    </citation>
    <scope>NUCLEOTIDE SEQUENCE [LARGE SCALE GENOMIC DNA]</scope>
    <source>
        <strain evidence="1 2">WL0075</strain>
    </source>
</reference>
<dbReference type="EMBL" id="JAOWLA010000005">
    <property type="protein sequence ID" value="MCV2864572.1"/>
    <property type="molecule type" value="Genomic_DNA"/>
</dbReference>
<dbReference type="Gene3D" id="3.40.50.12500">
    <property type="match status" value="1"/>
</dbReference>